<accession>A0A7D9HL25</accession>
<organism evidence="1 2">
    <name type="scientific">Paramuricea clavata</name>
    <name type="common">Red gorgonian</name>
    <name type="synonym">Violescent sea-whip</name>
    <dbReference type="NCBI Taxonomy" id="317549"/>
    <lineage>
        <taxon>Eukaryota</taxon>
        <taxon>Metazoa</taxon>
        <taxon>Cnidaria</taxon>
        <taxon>Anthozoa</taxon>
        <taxon>Octocorallia</taxon>
        <taxon>Malacalcyonacea</taxon>
        <taxon>Plexauridae</taxon>
        <taxon>Paramuricea</taxon>
    </lineage>
</organism>
<dbReference type="OrthoDB" id="10065482at2759"/>
<dbReference type="EMBL" id="CACRXK020000701">
    <property type="protein sequence ID" value="CAB3984128.1"/>
    <property type="molecule type" value="Genomic_DNA"/>
</dbReference>
<gene>
    <name evidence="1" type="ORF">PACLA_8A011980</name>
</gene>
<dbReference type="AlphaFoldDB" id="A0A7D9HL25"/>
<comment type="caution">
    <text evidence="1">The sequence shown here is derived from an EMBL/GenBank/DDBJ whole genome shotgun (WGS) entry which is preliminary data.</text>
</comment>
<keyword evidence="2" id="KW-1185">Reference proteome</keyword>
<sequence length="120" mass="13360">MRTWLNQPLPSTHLPPHIWATVDKAMLSCTTIQATFVIARNEDGIPFPIPTDAPKQMHQATNIRGKVLEMLGIGEDDAHLALPVTWDAVHALNLGVTDVKDSKEASGIHFLKIYQMMQCF</sequence>
<protein>
    <submittedName>
        <fullName evidence="1">Uncharacterized protein</fullName>
    </submittedName>
</protein>
<evidence type="ECO:0000313" key="1">
    <source>
        <dbReference type="EMBL" id="CAB3984128.1"/>
    </source>
</evidence>
<proteinExistence type="predicted"/>
<reference evidence="1" key="1">
    <citation type="submission" date="2020-04" db="EMBL/GenBank/DDBJ databases">
        <authorList>
            <person name="Alioto T."/>
            <person name="Alioto T."/>
            <person name="Gomez Garrido J."/>
        </authorList>
    </citation>
    <scope>NUCLEOTIDE SEQUENCE</scope>
    <source>
        <strain evidence="1">A484AB</strain>
    </source>
</reference>
<evidence type="ECO:0000313" key="2">
    <source>
        <dbReference type="Proteomes" id="UP001152795"/>
    </source>
</evidence>
<dbReference type="Proteomes" id="UP001152795">
    <property type="component" value="Unassembled WGS sequence"/>
</dbReference>
<name>A0A7D9HL25_PARCT</name>